<accession>A0ABV9QWB9</accession>
<evidence type="ECO:0000313" key="2">
    <source>
        <dbReference type="EMBL" id="MFC4821068.1"/>
    </source>
</evidence>
<dbReference type="RefSeq" id="WP_380021343.1">
    <property type="nucleotide sequence ID" value="NZ_JBHSHD010000008.1"/>
</dbReference>
<dbReference type="Gene3D" id="2.40.70.10">
    <property type="entry name" value="Acid Proteases"/>
    <property type="match status" value="1"/>
</dbReference>
<dbReference type="Proteomes" id="UP001595886">
    <property type="component" value="Unassembled WGS sequence"/>
</dbReference>
<dbReference type="InterPro" id="IPR021109">
    <property type="entry name" value="Peptidase_aspartic_dom_sf"/>
</dbReference>
<evidence type="ECO:0008006" key="4">
    <source>
        <dbReference type="Google" id="ProtNLM"/>
    </source>
</evidence>
<reference evidence="3" key="1">
    <citation type="journal article" date="2019" name="Int. J. Syst. Evol. Microbiol.">
        <title>The Global Catalogue of Microorganisms (GCM) 10K type strain sequencing project: providing services to taxonomists for standard genome sequencing and annotation.</title>
        <authorList>
            <consortium name="The Broad Institute Genomics Platform"/>
            <consortium name="The Broad Institute Genome Sequencing Center for Infectious Disease"/>
            <person name="Wu L."/>
            <person name="Ma J."/>
        </authorList>
    </citation>
    <scope>NUCLEOTIDE SEQUENCE [LARGE SCALE GENOMIC DNA]</scope>
    <source>
        <strain evidence="3">CCUG 30340</strain>
    </source>
</reference>
<comment type="caution">
    <text evidence="2">The sequence shown here is derived from an EMBL/GenBank/DDBJ whole genome shotgun (WGS) entry which is preliminary data.</text>
</comment>
<gene>
    <name evidence="2" type="ORF">ACFO6Q_12085</name>
</gene>
<proteinExistence type="predicted"/>
<feature type="signal peptide" evidence="1">
    <location>
        <begin position="1"/>
        <end position="18"/>
    </location>
</feature>
<sequence length="298" mass="32102">MRRLCLALLVGASSAAFAAEKETAFVAELPFRDCEGLICIDVALDGNRPRSLMLDTGNANSTLLSEVARELNWTLQPVQRGTDAVSGIYSGGEHRVALGALQAQGSFFVFDRALLGEHRPPVDGSIAVDFFKDRVLEIDYPRHRLRISAALTGPVPERGEGVASLRRTTFGERGPPTLVASGFTLDGKPLRTRIDTVFTGTLLVYGTAAESFGLVAKDAKSEFFPYTDSGVELRALPMPRLAFGGRALSPKRLYVPDANATLRQPDGLFDATAGNALFARSVVTFDFHAMSVQVKPAN</sequence>
<name>A0ABV9QWB9_9GAMM</name>
<keyword evidence="3" id="KW-1185">Reference proteome</keyword>
<dbReference type="EMBL" id="JBHSHD010000008">
    <property type="protein sequence ID" value="MFC4821068.1"/>
    <property type="molecule type" value="Genomic_DNA"/>
</dbReference>
<evidence type="ECO:0000313" key="3">
    <source>
        <dbReference type="Proteomes" id="UP001595886"/>
    </source>
</evidence>
<protein>
    <recommendedName>
        <fullName evidence="4">Aspartyl protease</fullName>
    </recommendedName>
</protein>
<evidence type="ECO:0000256" key="1">
    <source>
        <dbReference type="SAM" id="SignalP"/>
    </source>
</evidence>
<keyword evidence="1" id="KW-0732">Signal</keyword>
<feature type="chain" id="PRO_5046045771" description="Aspartyl protease" evidence="1">
    <location>
        <begin position="19"/>
        <end position="298"/>
    </location>
</feature>
<organism evidence="2 3">
    <name type="scientific">Dokdonella ginsengisoli</name>
    <dbReference type="NCBI Taxonomy" id="363846"/>
    <lineage>
        <taxon>Bacteria</taxon>
        <taxon>Pseudomonadati</taxon>
        <taxon>Pseudomonadota</taxon>
        <taxon>Gammaproteobacteria</taxon>
        <taxon>Lysobacterales</taxon>
        <taxon>Rhodanobacteraceae</taxon>
        <taxon>Dokdonella</taxon>
    </lineage>
</organism>